<keyword evidence="1" id="KW-0175">Coiled coil</keyword>
<evidence type="ECO:0000313" key="2">
    <source>
        <dbReference type="EMBL" id="EFJ50236.1"/>
    </source>
</evidence>
<organism evidence="3">
    <name type="scientific">Volvox carteri f. nagariensis</name>
    <dbReference type="NCBI Taxonomy" id="3068"/>
    <lineage>
        <taxon>Eukaryota</taxon>
        <taxon>Viridiplantae</taxon>
        <taxon>Chlorophyta</taxon>
        <taxon>core chlorophytes</taxon>
        <taxon>Chlorophyceae</taxon>
        <taxon>CS clade</taxon>
        <taxon>Chlamydomonadales</taxon>
        <taxon>Volvocaceae</taxon>
        <taxon>Volvox</taxon>
    </lineage>
</organism>
<keyword evidence="3" id="KW-1185">Reference proteome</keyword>
<dbReference type="EMBL" id="GL378332">
    <property type="protein sequence ID" value="EFJ50236.1"/>
    <property type="molecule type" value="Genomic_DNA"/>
</dbReference>
<dbReference type="KEGG" id="vcn:VOLCADRAFT_104056"/>
<dbReference type="GeneID" id="9623561"/>
<feature type="coiled-coil region" evidence="1">
    <location>
        <begin position="347"/>
        <end position="395"/>
    </location>
</feature>
<gene>
    <name evidence="2" type="ORF">VOLCADRAFT_104056</name>
</gene>
<accession>D8TQX8</accession>
<dbReference type="Proteomes" id="UP000001058">
    <property type="component" value="Unassembled WGS sequence"/>
</dbReference>
<dbReference type="AlphaFoldDB" id="D8TQX8"/>
<dbReference type="RefSeq" id="XP_002948856.1">
    <property type="nucleotide sequence ID" value="XM_002948810.1"/>
</dbReference>
<evidence type="ECO:0000313" key="3">
    <source>
        <dbReference type="Proteomes" id="UP000001058"/>
    </source>
</evidence>
<proteinExistence type="predicted"/>
<protein>
    <submittedName>
        <fullName evidence="2">Uncharacterized protein</fullName>
    </submittedName>
</protein>
<evidence type="ECO:0000256" key="1">
    <source>
        <dbReference type="SAM" id="Coils"/>
    </source>
</evidence>
<name>D8TQX8_VOLCA</name>
<dbReference type="InParanoid" id="D8TQX8"/>
<sequence length="399" mass="45146">MSKRPRESGLDSEKIPRIVGFLSVKSWSDFQSIMNVSDNFPCSSEDMFGAQSVFAPPAPQEFEVVGVKLLLELLSEPVVWFKETVLHLDNREEPLYLLLYSVLSKLALLSLDQGSLVISSAGPDDPLDKGAAIYAAWEAAWDKVYEITGDYESSDHKLAERLFRSPVQPGRSELVVVRVNPGKRISPHECLETNVRSYCKAVMLVEPKCRMVFTDDIWQPMAEAISLAILNGKQDPVTVLLTDAKSWYFASVQLVGEMDEEGLPPPTQNEFQACGYRLRLFACKHFTCNLLSESSDRNYACVAKVFAHMHTVLYPGVDISQVAARAQQGSGVLKSLADKWAEPCIRDVEEMQRLKDHEQRMKEYEQRIKAAEQWMKDHEQEIKALKEIEARKEQQQQGQ</sequence>
<reference evidence="2 3" key="1">
    <citation type="journal article" date="2010" name="Science">
        <title>Genomic analysis of organismal complexity in the multicellular green alga Volvox carteri.</title>
        <authorList>
            <person name="Prochnik S.E."/>
            <person name="Umen J."/>
            <person name="Nedelcu A.M."/>
            <person name="Hallmann A."/>
            <person name="Miller S.M."/>
            <person name="Nishii I."/>
            <person name="Ferris P."/>
            <person name="Kuo A."/>
            <person name="Mitros T."/>
            <person name="Fritz-Laylin L.K."/>
            <person name="Hellsten U."/>
            <person name="Chapman J."/>
            <person name="Simakov O."/>
            <person name="Rensing S.A."/>
            <person name="Terry A."/>
            <person name="Pangilinan J."/>
            <person name="Kapitonov V."/>
            <person name="Jurka J."/>
            <person name="Salamov A."/>
            <person name="Shapiro H."/>
            <person name="Schmutz J."/>
            <person name="Grimwood J."/>
            <person name="Lindquist E."/>
            <person name="Lucas S."/>
            <person name="Grigoriev I.V."/>
            <person name="Schmitt R."/>
            <person name="Kirk D."/>
            <person name="Rokhsar D.S."/>
        </authorList>
    </citation>
    <scope>NUCLEOTIDE SEQUENCE [LARGE SCALE GENOMIC DNA]</scope>
    <source>
        <strain evidence="3">f. Nagariensis / Eve</strain>
    </source>
</reference>